<dbReference type="Proteomes" id="UP000515211">
    <property type="component" value="Chromosome 4"/>
</dbReference>
<feature type="signal peptide" evidence="2">
    <location>
        <begin position="1"/>
        <end position="23"/>
    </location>
</feature>
<evidence type="ECO:0000313" key="3">
    <source>
        <dbReference type="Proteomes" id="UP000515211"/>
    </source>
</evidence>
<keyword evidence="2" id="KW-0732">Signal</keyword>
<accession>A0A9C6TXL0</accession>
<evidence type="ECO:0000313" key="4">
    <source>
        <dbReference type="RefSeq" id="XP_052116998.1"/>
    </source>
</evidence>
<proteinExistence type="predicted"/>
<dbReference type="RefSeq" id="XP_052116998.1">
    <property type="nucleotide sequence ID" value="XM_052261038.1"/>
</dbReference>
<protein>
    <submittedName>
        <fullName evidence="4">Uncharacterized protein LOC110279903</fullName>
    </submittedName>
</protein>
<sequence>MCFCVVFICWLLIVDITPHLFAGGRVPHLTNSEKERRKRWHQFRGSEGNWWGIAHSSARPHPSQKRKRVEPEKSLEVLSEEDKVDRVFQYPRDMRLTRLLGMEGMGSLSRLWLLLCCVLVMLLSC</sequence>
<evidence type="ECO:0000256" key="2">
    <source>
        <dbReference type="SAM" id="SignalP"/>
    </source>
</evidence>
<dbReference type="KEGG" id="adu:110279903"/>
<dbReference type="AlphaFoldDB" id="A0A9C6TXL0"/>
<organism evidence="3 4">
    <name type="scientific">Arachis duranensis</name>
    <name type="common">Wild peanut</name>
    <dbReference type="NCBI Taxonomy" id="130453"/>
    <lineage>
        <taxon>Eukaryota</taxon>
        <taxon>Viridiplantae</taxon>
        <taxon>Streptophyta</taxon>
        <taxon>Embryophyta</taxon>
        <taxon>Tracheophyta</taxon>
        <taxon>Spermatophyta</taxon>
        <taxon>Magnoliopsida</taxon>
        <taxon>eudicotyledons</taxon>
        <taxon>Gunneridae</taxon>
        <taxon>Pentapetalae</taxon>
        <taxon>rosids</taxon>
        <taxon>fabids</taxon>
        <taxon>Fabales</taxon>
        <taxon>Fabaceae</taxon>
        <taxon>Papilionoideae</taxon>
        <taxon>50 kb inversion clade</taxon>
        <taxon>dalbergioids sensu lato</taxon>
        <taxon>Dalbergieae</taxon>
        <taxon>Pterocarpus clade</taxon>
        <taxon>Arachis</taxon>
    </lineage>
</organism>
<reference evidence="3" key="1">
    <citation type="journal article" date="2016" name="Nat. Genet.">
        <title>The genome sequences of Arachis duranensis and Arachis ipaensis, the diploid ancestors of cultivated peanut.</title>
        <authorList>
            <person name="Bertioli D.J."/>
            <person name="Cannon S.B."/>
            <person name="Froenicke L."/>
            <person name="Huang G."/>
            <person name="Farmer A.D."/>
            <person name="Cannon E.K."/>
            <person name="Liu X."/>
            <person name="Gao D."/>
            <person name="Clevenger J."/>
            <person name="Dash S."/>
            <person name="Ren L."/>
            <person name="Moretzsohn M.C."/>
            <person name="Shirasawa K."/>
            <person name="Huang W."/>
            <person name="Vidigal B."/>
            <person name="Abernathy B."/>
            <person name="Chu Y."/>
            <person name="Niederhuth C.E."/>
            <person name="Umale P."/>
            <person name="Araujo A.C."/>
            <person name="Kozik A."/>
            <person name="Kim K.D."/>
            <person name="Burow M.D."/>
            <person name="Varshney R.K."/>
            <person name="Wang X."/>
            <person name="Zhang X."/>
            <person name="Barkley N."/>
            <person name="Guimaraes P.M."/>
            <person name="Isobe S."/>
            <person name="Guo B."/>
            <person name="Liao B."/>
            <person name="Stalker H.T."/>
            <person name="Schmitz R.J."/>
            <person name="Scheffler B.E."/>
            <person name="Leal-Bertioli S.C."/>
            <person name="Xun X."/>
            <person name="Jackson S.A."/>
            <person name="Michelmore R."/>
            <person name="Ozias-Akins P."/>
        </authorList>
    </citation>
    <scope>NUCLEOTIDE SEQUENCE [LARGE SCALE GENOMIC DNA]</scope>
    <source>
        <strain evidence="3">cv. V14167</strain>
    </source>
</reference>
<name>A0A9C6TXL0_ARADU</name>
<keyword evidence="3" id="KW-1185">Reference proteome</keyword>
<evidence type="ECO:0000256" key="1">
    <source>
        <dbReference type="SAM" id="MobiDB-lite"/>
    </source>
</evidence>
<gene>
    <name evidence="4" type="primary">LOC110279903</name>
</gene>
<dbReference type="GeneID" id="110279903"/>
<feature type="region of interest" description="Disordered" evidence="1">
    <location>
        <begin position="53"/>
        <end position="74"/>
    </location>
</feature>
<reference evidence="4" key="2">
    <citation type="submission" date="2025-08" db="UniProtKB">
        <authorList>
            <consortium name="RefSeq"/>
        </authorList>
    </citation>
    <scope>IDENTIFICATION</scope>
    <source>
        <tissue evidence="4">Whole plant</tissue>
    </source>
</reference>
<feature type="chain" id="PRO_5039481797" evidence="2">
    <location>
        <begin position="24"/>
        <end position="125"/>
    </location>
</feature>